<organism evidence="1 2">
    <name type="scientific">Streptacidiphilus monticola</name>
    <dbReference type="NCBI Taxonomy" id="2161674"/>
    <lineage>
        <taxon>Bacteria</taxon>
        <taxon>Bacillati</taxon>
        <taxon>Actinomycetota</taxon>
        <taxon>Actinomycetes</taxon>
        <taxon>Kitasatosporales</taxon>
        <taxon>Streptomycetaceae</taxon>
        <taxon>Streptacidiphilus</taxon>
    </lineage>
</organism>
<evidence type="ECO:0000313" key="2">
    <source>
        <dbReference type="Proteomes" id="UP001596174"/>
    </source>
</evidence>
<comment type="caution">
    <text evidence="1">The sequence shown here is derived from an EMBL/GenBank/DDBJ whole genome shotgun (WGS) entry which is preliminary data.</text>
</comment>
<proteinExistence type="predicted"/>
<dbReference type="RefSeq" id="WP_380591252.1">
    <property type="nucleotide sequence ID" value="NZ_JBHSQJ010000244.1"/>
</dbReference>
<keyword evidence="2" id="KW-1185">Reference proteome</keyword>
<reference evidence="2" key="1">
    <citation type="journal article" date="2019" name="Int. J. Syst. Evol. Microbiol.">
        <title>The Global Catalogue of Microorganisms (GCM) 10K type strain sequencing project: providing services to taxonomists for standard genome sequencing and annotation.</title>
        <authorList>
            <consortium name="The Broad Institute Genomics Platform"/>
            <consortium name="The Broad Institute Genome Sequencing Center for Infectious Disease"/>
            <person name="Wu L."/>
            <person name="Ma J."/>
        </authorList>
    </citation>
    <scope>NUCLEOTIDE SEQUENCE [LARGE SCALE GENOMIC DNA]</scope>
    <source>
        <strain evidence="2">JCM 4816</strain>
    </source>
</reference>
<dbReference type="EMBL" id="JBHSQJ010000244">
    <property type="protein sequence ID" value="MFC5911754.1"/>
    <property type="molecule type" value="Genomic_DNA"/>
</dbReference>
<evidence type="ECO:0000313" key="1">
    <source>
        <dbReference type="EMBL" id="MFC5911754.1"/>
    </source>
</evidence>
<feature type="non-terminal residue" evidence="1">
    <location>
        <position position="1"/>
    </location>
</feature>
<accession>A0ABW1GAS5</accession>
<dbReference type="Proteomes" id="UP001596174">
    <property type="component" value="Unassembled WGS sequence"/>
</dbReference>
<protein>
    <submittedName>
        <fullName evidence="1">Uncharacterized protein</fullName>
    </submittedName>
</protein>
<gene>
    <name evidence="1" type="ORF">ACFP3V_31690</name>
</gene>
<sequence>LSIQQIPAARTVLALLNTFEDLPAATSWSVDLIPSAHYALGVAIAVHGDDEAFEAWRSALGLVRESMRRREHTGYYTLTGSTEVEGVPVELTGYLNHPAALRSGL</sequence>
<name>A0ABW1GAS5_9ACTN</name>